<comment type="cofactor">
    <cofactor evidence="1">
        <name>Mn(2+)</name>
        <dbReference type="ChEBI" id="CHEBI:29035"/>
    </cofactor>
</comment>
<keyword evidence="5" id="KW-0460">Magnesium</keyword>
<evidence type="ECO:0000256" key="1">
    <source>
        <dbReference type="ARBA" id="ARBA00001936"/>
    </source>
</evidence>
<keyword evidence="6" id="KW-0464">Manganese</keyword>
<dbReference type="Gene3D" id="3.90.79.10">
    <property type="entry name" value="Nucleoside Triphosphate Pyrophosphohydrolase"/>
    <property type="match status" value="1"/>
</dbReference>
<organism evidence="8 9">
    <name type="scientific">Peribacillus faecalis</name>
    <dbReference type="NCBI Taxonomy" id="2772559"/>
    <lineage>
        <taxon>Bacteria</taxon>
        <taxon>Bacillati</taxon>
        <taxon>Bacillota</taxon>
        <taxon>Bacilli</taxon>
        <taxon>Bacillales</taxon>
        <taxon>Bacillaceae</taxon>
        <taxon>Peribacillus</taxon>
    </lineage>
</organism>
<dbReference type="GO" id="GO:0010945">
    <property type="term" value="F:coenzyme A diphosphatase activity"/>
    <property type="evidence" value="ECO:0007669"/>
    <property type="project" value="InterPro"/>
</dbReference>
<dbReference type="SUPFAM" id="SSF55811">
    <property type="entry name" value="Nudix"/>
    <property type="match status" value="1"/>
</dbReference>
<evidence type="ECO:0000313" key="9">
    <source>
        <dbReference type="Proteomes" id="UP000602076"/>
    </source>
</evidence>
<gene>
    <name evidence="8" type="ORF">IEO70_03505</name>
</gene>
<dbReference type="AlphaFoldDB" id="A0A927HAG3"/>
<evidence type="ECO:0000256" key="2">
    <source>
        <dbReference type="ARBA" id="ARBA00001946"/>
    </source>
</evidence>
<evidence type="ECO:0000256" key="5">
    <source>
        <dbReference type="ARBA" id="ARBA00022842"/>
    </source>
</evidence>
<dbReference type="GO" id="GO:0046872">
    <property type="term" value="F:metal ion binding"/>
    <property type="evidence" value="ECO:0007669"/>
    <property type="project" value="UniProtKB-KW"/>
</dbReference>
<keyword evidence="3" id="KW-0479">Metal-binding</keyword>
<reference evidence="8" key="1">
    <citation type="submission" date="2020-09" db="EMBL/GenBank/DDBJ databases">
        <title>Bacillus faecalis sp. nov., a moderately halophilic bacterium isolated from cow faeces.</title>
        <authorList>
            <person name="Jiang L."/>
            <person name="Lee J."/>
        </authorList>
    </citation>
    <scope>NUCLEOTIDE SEQUENCE</scope>
    <source>
        <strain evidence="8">AGMB 02131</strain>
    </source>
</reference>
<evidence type="ECO:0000313" key="8">
    <source>
        <dbReference type="EMBL" id="MBD3107421.1"/>
    </source>
</evidence>
<keyword evidence="9" id="KW-1185">Reference proteome</keyword>
<dbReference type="Proteomes" id="UP000602076">
    <property type="component" value="Unassembled WGS sequence"/>
</dbReference>
<dbReference type="InterPro" id="IPR045121">
    <property type="entry name" value="CoAse"/>
</dbReference>
<sequence length="218" mass="25026">MFLDKLKGQLSKHQGLFIGEDTAFRSAVLIPLVQVEGEWHILFEVRALKMRKQPGDISFPGGRIDATDVSPLAAALRETSEELKIDEKTIQVIGQLSPYIASPSFVIYPFVGVIEGDQFLRDYSKDEVEELFTVPVKWLLNHEPYLHHVNITPEPSPDFPFDKIMNGTEYQWRARSMEEWFFEYGQYTIWGLTARILKHFITILKKGDFLDLGDSVCS</sequence>
<feature type="domain" description="Nudix hydrolase" evidence="7">
    <location>
        <begin position="23"/>
        <end position="157"/>
    </location>
</feature>
<dbReference type="Pfam" id="PF00293">
    <property type="entry name" value="NUDIX"/>
    <property type="match status" value="1"/>
</dbReference>
<keyword evidence="4" id="KW-0378">Hydrolase</keyword>
<evidence type="ECO:0000256" key="6">
    <source>
        <dbReference type="ARBA" id="ARBA00023211"/>
    </source>
</evidence>
<name>A0A927HAG3_9BACI</name>
<proteinExistence type="predicted"/>
<dbReference type="InterPro" id="IPR000086">
    <property type="entry name" value="NUDIX_hydrolase_dom"/>
</dbReference>
<dbReference type="CDD" id="cd03426">
    <property type="entry name" value="NUDIX_CoAse_Nudt7"/>
    <property type="match status" value="1"/>
</dbReference>
<dbReference type="PANTHER" id="PTHR12992">
    <property type="entry name" value="NUDIX HYDROLASE"/>
    <property type="match status" value="1"/>
</dbReference>
<dbReference type="RefSeq" id="WP_190996966.1">
    <property type="nucleotide sequence ID" value="NZ_JACXSI010000006.1"/>
</dbReference>
<accession>A0A927HAG3</accession>
<comment type="caution">
    <text evidence="8">The sequence shown here is derived from an EMBL/GenBank/DDBJ whole genome shotgun (WGS) entry which is preliminary data.</text>
</comment>
<evidence type="ECO:0000256" key="4">
    <source>
        <dbReference type="ARBA" id="ARBA00022801"/>
    </source>
</evidence>
<dbReference type="EMBL" id="JACXSI010000006">
    <property type="protein sequence ID" value="MBD3107421.1"/>
    <property type="molecule type" value="Genomic_DNA"/>
</dbReference>
<dbReference type="InterPro" id="IPR015797">
    <property type="entry name" value="NUDIX_hydrolase-like_dom_sf"/>
</dbReference>
<comment type="cofactor">
    <cofactor evidence="2">
        <name>Mg(2+)</name>
        <dbReference type="ChEBI" id="CHEBI:18420"/>
    </cofactor>
</comment>
<dbReference type="PROSITE" id="PS51462">
    <property type="entry name" value="NUDIX"/>
    <property type="match status" value="1"/>
</dbReference>
<dbReference type="PANTHER" id="PTHR12992:SF11">
    <property type="entry name" value="MITOCHONDRIAL COENZYME A DIPHOSPHATASE NUDT8"/>
    <property type="match status" value="1"/>
</dbReference>
<evidence type="ECO:0000259" key="7">
    <source>
        <dbReference type="PROSITE" id="PS51462"/>
    </source>
</evidence>
<protein>
    <submittedName>
        <fullName evidence="8">CoA pyrophosphatase</fullName>
    </submittedName>
</protein>
<evidence type="ECO:0000256" key="3">
    <source>
        <dbReference type="ARBA" id="ARBA00022723"/>
    </source>
</evidence>